<comment type="catalytic activity">
    <reaction evidence="8">
        <text>an all-trans-polyprenyl diphosphate + 1,4-dihydroxy-2-naphthoate + H(+) = a 2-demethylmenaquinol + CO2 + diphosphate</text>
        <dbReference type="Rhea" id="RHEA:26478"/>
        <dbReference type="Rhea" id="RHEA-COMP:9563"/>
        <dbReference type="Rhea" id="RHEA-COMP:9564"/>
        <dbReference type="ChEBI" id="CHEBI:11173"/>
        <dbReference type="ChEBI" id="CHEBI:15378"/>
        <dbReference type="ChEBI" id="CHEBI:16526"/>
        <dbReference type="ChEBI" id="CHEBI:33019"/>
        <dbReference type="ChEBI" id="CHEBI:55437"/>
        <dbReference type="ChEBI" id="CHEBI:58914"/>
        <dbReference type="EC" id="2.5.1.74"/>
    </reaction>
</comment>
<feature type="transmembrane region" description="Helical" evidence="8">
    <location>
        <begin position="169"/>
        <end position="188"/>
    </location>
</feature>
<keyword evidence="2 8" id="KW-0474">Menaquinone biosynthesis</keyword>
<comment type="function">
    <text evidence="8">Conversion of 1,4-dihydroxy-2-naphthoate (DHNA) to demethylmenaquinone (DMK).</text>
</comment>
<reference evidence="10 11" key="1">
    <citation type="submission" date="2017-02" db="EMBL/GenBank/DDBJ databases">
        <authorList>
            <person name="Peterson S.W."/>
        </authorList>
    </citation>
    <scope>NUCLEOTIDE SEQUENCE [LARGE SCALE GENOMIC DNA]</scope>
    <source>
        <strain evidence="10 11">2B3F</strain>
    </source>
</reference>
<dbReference type="GO" id="GO:0005886">
    <property type="term" value="C:plasma membrane"/>
    <property type="evidence" value="ECO:0007669"/>
    <property type="project" value="UniProtKB-SubCell"/>
</dbReference>
<evidence type="ECO:0000256" key="1">
    <source>
        <dbReference type="ARBA" id="ARBA00004141"/>
    </source>
</evidence>
<protein>
    <recommendedName>
        <fullName evidence="8 9">1,4-dihydroxy-2-naphthoate octaprenyltransferase</fullName>
        <shortName evidence="8">DHNA-octaprenyltransferase</shortName>
        <ecNumber evidence="8 9">2.5.1.74</ecNumber>
    </recommendedName>
</protein>
<dbReference type="Pfam" id="PF01040">
    <property type="entry name" value="UbiA"/>
    <property type="match status" value="1"/>
</dbReference>
<feature type="transmembrane region" description="Helical" evidence="8">
    <location>
        <begin position="114"/>
        <end position="130"/>
    </location>
</feature>
<dbReference type="AlphaFoldDB" id="A0A1R4IXX9"/>
<dbReference type="NCBIfam" id="NF004751">
    <property type="entry name" value="PRK06080.1-3"/>
    <property type="match status" value="1"/>
</dbReference>
<feature type="transmembrane region" description="Helical" evidence="8">
    <location>
        <begin position="40"/>
        <end position="58"/>
    </location>
</feature>
<evidence type="ECO:0000256" key="3">
    <source>
        <dbReference type="ARBA" id="ARBA00022475"/>
    </source>
</evidence>
<dbReference type="InterPro" id="IPR026046">
    <property type="entry name" value="UBIAD1"/>
</dbReference>
<feature type="transmembrane region" description="Helical" evidence="8">
    <location>
        <begin position="137"/>
        <end position="157"/>
    </location>
</feature>
<feature type="transmembrane region" description="Helical" evidence="8">
    <location>
        <begin position="218"/>
        <end position="251"/>
    </location>
</feature>
<dbReference type="InterPro" id="IPR004657">
    <property type="entry name" value="MenA"/>
</dbReference>
<dbReference type="HAMAP" id="MF_01937">
    <property type="entry name" value="MenA_1"/>
    <property type="match status" value="1"/>
</dbReference>
<dbReference type="GO" id="GO:0042371">
    <property type="term" value="P:vitamin K biosynthetic process"/>
    <property type="evidence" value="ECO:0007669"/>
    <property type="project" value="TreeGrafter"/>
</dbReference>
<dbReference type="EC" id="2.5.1.74" evidence="8 9"/>
<dbReference type="Proteomes" id="UP000196230">
    <property type="component" value="Unassembled WGS sequence"/>
</dbReference>
<comment type="pathway">
    <text evidence="8">Quinol/quinone metabolism; menaquinone biosynthesis; menaquinol from 1,4-dihydroxy-2-naphthoate: step 1/2.</text>
</comment>
<dbReference type="InterPro" id="IPR044878">
    <property type="entry name" value="UbiA_sf"/>
</dbReference>
<dbReference type="NCBIfam" id="TIGR00751">
    <property type="entry name" value="menA"/>
    <property type="match status" value="1"/>
</dbReference>
<evidence type="ECO:0000256" key="9">
    <source>
        <dbReference type="NCBIfam" id="TIGR00751"/>
    </source>
</evidence>
<evidence type="ECO:0000313" key="11">
    <source>
        <dbReference type="Proteomes" id="UP000196230"/>
    </source>
</evidence>
<keyword evidence="6 8" id="KW-1133">Transmembrane helix</keyword>
<dbReference type="GO" id="GO:0046428">
    <property type="term" value="F:1,4-dihydroxy-2-naphthoate polyprenyltransferase activity"/>
    <property type="evidence" value="ECO:0007669"/>
    <property type="project" value="UniProtKB-UniRule"/>
</dbReference>
<accession>A0A1R4IXX9</accession>
<comment type="similarity">
    <text evidence="8">Belongs to the MenA family. Type 1 subfamily.</text>
</comment>
<dbReference type="PIRSF" id="PIRSF005355">
    <property type="entry name" value="UBIAD1"/>
    <property type="match status" value="1"/>
</dbReference>
<evidence type="ECO:0000313" key="10">
    <source>
        <dbReference type="EMBL" id="SJN24554.1"/>
    </source>
</evidence>
<dbReference type="GO" id="GO:0009234">
    <property type="term" value="P:menaquinone biosynthetic process"/>
    <property type="evidence" value="ECO:0007669"/>
    <property type="project" value="UniProtKB-UniRule"/>
</dbReference>
<dbReference type="PANTHER" id="PTHR13929">
    <property type="entry name" value="1,4-DIHYDROXY-2-NAPHTHOATE OCTAPRENYLTRANSFERASE"/>
    <property type="match status" value="1"/>
</dbReference>
<organism evidence="10 11">
    <name type="scientific">Micrococcus lylae</name>
    <dbReference type="NCBI Taxonomy" id="1273"/>
    <lineage>
        <taxon>Bacteria</taxon>
        <taxon>Bacillati</taxon>
        <taxon>Actinomycetota</taxon>
        <taxon>Actinomycetes</taxon>
        <taxon>Micrococcales</taxon>
        <taxon>Micrococcaceae</taxon>
        <taxon>Micrococcus</taxon>
    </lineage>
</organism>
<evidence type="ECO:0000256" key="7">
    <source>
        <dbReference type="ARBA" id="ARBA00023136"/>
    </source>
</evidence>
<evidence type="ECO:0000256" key="8">
    <source>
        <dbReference type="HAMAP-Rule" id="MF_01937"/>
    </source>
</evidence>
<feature type="transmembrane region" description="Helical" evidence="8">
    <location>
        <begin position="271"/>
        <end position="289"/>
    </location>
</feature>
<comment type="subcellular location">
    <subcellularLocation>
        <location evidence="8">Cell membrane</location>
        <topology evidence="8">Multi-pass membrane protein</topology>
    </subcellularLocation>
    <subcellularLocation>
        <location evidence="1">Membrane</location>
        <topology evidence="1">Multi-pass membrane protein</topology>
    </subcellularLocation>
</comment>
<keyword evidence="4 8" id="KW-0808">Transferase</keyword>
<evidence type="ECO:0000256" key="5">
    <source>
        <dbReference type="ARBA" id="ARBA00022692"/>
    </source>
</evidence>
<dbReference type="CDD" id="cd13962">
    <property type="entry name" value="PT_UbiA_UBIAD1"/>
    <property type="match status" value="1"/>
</dbReference>
<evidence type="ECO:0000256" key="4">
    <source>
        <dbReference type="ARBA" id="ARBA00022679"/>
    </source>
</evidence>
<evidence type="ECO:0000256" key="6">
    <source>
        <dbReference type="ARBA" id="ARBA00022989"/>
    </source>
</evidence>
<evidence type="ECO:0000256" key="2">
    <source>
        <dbReference type="ARBA" id="ARBA00022428"/>
    </source>
</evidence>
<dbReference type="RefSeq" id="WP_087133847.1">
    <property type="nucleotide sequence ID" value="NZ_FUKP01000033.1"/>
</dbReference>
<keyword evidence="7 8" id="KW-0472">Membrane</keyword>
<dbReference type="Gene3D" id="1.10.357.140">
    <property type="entry name" value="UbiA prenyltransferase"/>
    <property type="match status" value="1"/>
</dbReference>
<keyword evidence="3 8" id="KW-1003">Cell membrane</keyword>
<sequence length="290" mass="30526">MATMSQWVAAARLRTLPMAVVPVVTGSAAAHTLDGFHLGRGLLAMVVALALQVGVNYANDYSDGIRGTDDDRVGPFRLTASKQTAAKNVKNAAFACFGVATLAGFFLVALSGTWWFLLVGAAAVAAAWFYTGGSKPYGYLGLGEVFVFVFFGLVAGLGTTYTQALELNAAAWVAAVSSGLFSTALLMANNIRDIPTDREVGKMTLAARVGDRPARYGYIGMMAVATLLPLVLLGASGWFALTVLSAALAWIPSRTVLKADHPRRLIPVLKATSTVGIFWAILFVIACLTV</sequence>
<dbReference type="InterPro" id="IPR000537">
    <property type="entry name" value="UbiA_prenyltransferase"/>
</dbReference>
<dbReference type="PANTHER" id="PTHR13929:SF0">
    <property type="entry name" value="UBIA PRENYLTRANSFERASE DOMAIN-CONTAINING PROTEIN 1"/>
    <property type="match status" value="1"/>
</dbReference>
<feature type="transmembrane region" description="Helical" evidence="8">
    <location>
        <begin position="91"/>
        <end position="108"/>
    </location>
</feature>
<name>A0A1R4IXX9_9MICC</name>
<keyword evidence="5 8" id="KW-0812">Transmembrane</keyword>
<dbReference type="EMBL" id="FUKP01000033">
    <property type="protein sequence ID" value="SJN24554.1"/>
    <property type="molecule type" value="Genomic_DNA"/>
</dbReference>
<gene>
    <name evidence="8" type="primary">menA</name>
    <name evidence="10" type="ORF">FM125_05180</name>
</gene>
<proteinExistence type="inferred from homology"/>
<dbReference type="UniPathway" id="UPA00079">
    <property type="reaction ID" value="UER00168"/>
</dbReference>